<reference evidence="3" key="1">
    <citation type="submission" date="2022-10" db="EMBL/GenBank/DDBJ databases">
        <title>Genome assembly of Pristionchus species.</title>
        <authorList>
            <person name="Yoshida K."/>
            <person name="Sommer R.J."/>
        </authorList>
    </citation>
    <scope>NUCLEOTIDE SEQUENCE [LARGE SCALE GENOMIC DNA]</scope>
    <source>
        <strain evidence="3">RS5460</strain>
    </source>
</reference>
<keyword evidence="3" id="KW-1185">Reference proteome</keyword>
<evidence type="ECO:0000313" key="2">
    <source>
        <dbReference type="EMBL" id="GMR31730.1"/>
    </source>
</evidence>
<evidence type="ECO:0000313" key="3">
    <source>
        <dbReference type="Proteomes" id="UP001328107"/>
    </source>
</evidence>
<evidence type="ECO:0000256" key="1">
    <source>
        <dbReference type="SAM" id="SignalP"/>
    </source>
</evidence>
<feature type="non-terminal residue" evidence="2">
    <location>
        <position position="1"/>
    </location>
</feature>
<sequence>HFPSLLHLIMASWGSLPSTAIDRICYNLLDYEDCSDVDHLSMVSKNFFCGVMQFMGRAKNRPSTEKMEIVKEEAGLTVEVSLSSSFLPYYGLATLDKGRFERVGPAAHPRLRVTLSGPEDPIIEQVSGLLSASIHEVSILLRPVVPVSDLSLCSQLLRNSPIAKITIDTPMREEEIGPSILSIASHARRQPQPNRGDGTVRSGRLHLPTLLVAHHSPLPRPLGIRRILRHRQRYLGELPQPEAIERRARVRRRRQYGGHHHRDTGADD</sequence>
<feature type="signal peptide" evidence="1">
    <location>
        <begin position="1"/>
        <end position="20"/>
    </location>
</feature>
<dbReference type="Proteomes" id="UP001328107">
    <property type="component" value="Unassembled WGS sequence"/>
</dbReference>
<evidence type="ECO:0008006" key="4">
    <source>
        <dbReference type="Google" id="ProtNLM"/>
    </source>
</evidence>
<organism evidence="2 3">
    <name type="scientific">Pristionchus mayeri</name>
    <dbReference type="NCBI Taxonomy" id="1317129"/>
    <lineage>
        <taxon>Eukaryota</taxon>
        <taxon>Metazoa</taxon>
        <taxon>Ecdysozoa</taxon>
        <taxon>Nematoda</taxon>
        <taxon>Chromadorea</taxon>
        <taxon>Rhabditida</taxon>
        <taxon>Rhabditina</taxon>
        <taxon>Diplogasteromorpha</taxon>
        <taxon>Diplogasteroidea</taxon>
        <taxon>Neodiplogasteridae</taxon>
        <taxon>Pristionchus</taxon>
    </lineage>
</organism>
<keyword evidence="1" id="KW-0732">Signal</keyword>
<feature type="chain" id="PRO_5042929722" description="F-box domain-containing protein" evidence="1">
    <location>
        <begin position="21"/>
        <end position="268"/>
    </location>
</feature>
<dbReference type="EMBL" id="BTRK01000001">
    <property type="protein sequence ID" value="GMR31730.1"/>
    <property type="molecule type" value="Genomic_DNA"/>
</dbReference>
<accession>A0AAN5C5U2</accession>
<proteinExistence type="predicted"/>
<name>A0AAN5C5U2_9BILA</name>
<dbReference type="AlphaFoldDB" id="A0AAN5C5U2"/>
<gene>
    <name evidence="2" type="ORF">PMAYCL1PPCAC_01925</name>
</gene>
<comment type="caution">
    <text evidence="2">The sequence shown here is derived from an EMBL/GenBank/DDBJ whole genome shotgun (WGS) entry which is preliminary data.</text>
</comment>
<protein>
    <recommendedName>
        <fullName evidence="4">F-box domain-containing protein</fullName>
    </recommendedName>
</protein>